<dbReference type="Proteomes" id="UP000095286">
    <property type="component" value="Unplaced"/>
</dbReference>
<evidence type="ECO:0000313" key="2">
    <source>
        <dbReference type="WBParaSite" id="RSKR_0000681100.1"/>
    </source>
</evidence>
<organism evidence="1 2">
    <name type="scientific">Rhabditophanes sp. KR3021</name>
    <dbReference type="NCBI Taxonomy" id="114890"/>
    <lineage>
        <taxon>Eukaryota</taxon>
        <taxon>Metazoa</taxon>
        <taxon>Ecdysozoa</taxon>
        <taxon>Nematoda</taxon>
        <taxon>Chromadorea</taxon>
        <taxon>Rhabditida</taxon>
        <taxon>Tylenchina</taxon>
        <taxon>Panagrolaimomorpha</taxon>
        <taxon>Strongyloidoidea</taxon>
        <taxon>Alloionematidae</taxon>
        <taxon>Rhabditophanes</taxon>
    </lineage>
</organism>
<reference evidence="2" key="1">
    <citation type="submission" date="2016-11" db="UniProtKB">
        <authorList>
            <consortium name="WormBaseParasite"/>
        </authorList>
    </citation>
    <scope>IDENTIFICATION</scope>
    <source>
        <strain evidence="2">KR3021</strain>
    </source>
</reference>
<dbReference type="WBParaSite" id="RSKR_0000681100.1">
    <property type="protein sequence ID" value="RSKR_0000681100.1"/>
    <property type="gene ID" value="RSKR_0000681100"/>
</dbReference>
<sequence length="526" mass="58613">MKYIITYVLIFLNSFNYLIAVTQDTDGTAFVTSFLWFKKGNSNNVKISLHLFNNDAYKANSASINYWSAADNKYIQKPIILDARGYLEFPLKYEDVIIDDFDVTKETVLIKDRRVFIYTQYSAKVVSRIFDLTTGIGDSEMVPTITMAQQSYLVKLPKPNPGAFQIIHLLTSGDDAKVTVIHDINGRQQPVYSLVVSKTVGSDQPIIIIPADLNDHSVSIYSDTNIHVVGAVTCVDLESTRGFGLGTPTSICDYATMFFHPIPSFDCTTALNGNGDRRMITSRFTKSVYISPPKSNTCESSLPISVYNTATPSTMGNMILLNQYVASTLTLAPHDQQGTQSKYTFTPWARFGGERSAVFENGDQLVSSFIHYIPETSQYLNGDIRFVTFTPNSYLEIYCDFGIQLSAFLLDAEKIKPTIIIEEATFSFFNKLYKYWIIKIEKTGPHYLSEFSSQTYIAFVSGKNVANMDGSYGYIAGYNRNNISTISSVGGTDKPPVTTTKSAGTVIESILTIVFAFVFARFNALD</sequence>
<evidence type="ECO:0000313" key="1">
    <source>
        <dbReference type="Proteomes" id="UP000095286"/>
    </source>
</evidence>
<proteinExistence type="predicted"/>
<name>A0AC35U331_9BILA</name>
<protein>
    <submittedName>
        <fullName evidence="2">IgGFc_binding domain-containing protein</fullName>
    </submittedName>
</protein>
<accession>A0AC35U331</accession>